<reference evidence="1" key="1">
    <citation type="submission" date="2023-04" db="EMBL/GenBank/DDBJ databases">
        <title>Ambrosiozyma monospora NBRC 10751.</title>
        <authorList>
            <person name="Ichikawa N."/>
            <person name="Sato H."/>
            <person name="Tonouchi N."/>
        </authorList>
    </citation>
    <scope>NUCLEOTIDE SEQUENCE</scope>
    <source>
        <strain evidence="1">NBRC 10751</strain>
    </source>
</reference>
<evidence type="ECO:0000313" key="2">
    <source>
        <dbReference type="Proteomes" id="UP001165064"/>
    </source>
</evidence>
<protein>
    <submittedName>
        <fullName evidence="1">Unnamed protein product</fullName>
    </submittedName>
</protein>
<organism evidence="1 2">
    <name type="scientific">Ambrosiozyma monospora</name>
    <name type="common">Yeast</name>
    <name type="synonym">Endomycopsis monosporus</name>
    <dbReference type="NCBI Taxonomy" id="43982"/>
    <lineage>
        <taxon>Eukaryota</taxon>
        <taxon>Fungi</taxon>
        <taxon>Dikarya</taxon>
        <taxon>Ascomycota</taxon>
        <taxon>Saccharomycotina</taxon>
        <taxon>Pichiomycetes</taxon>
        <taxon>Pichiales</taxon>
        <taxon>Pichiaceae</taxon>
        <taxon>Ambrosiozyma</taxon>
    </lineage>
</organism>
<gene>
    <name evidence="1" type="ORF">Amon02_000103900</name>
</gene>
<keyword evidence="2" id="KW-1185">Reference proteome</keyword>
<proteinExistence type="predicted"/>
<name>A0ACB5SU25_AMBMO</name>
<comment type="caution">
    <text evidence="1">The sequence shown here is derived from an EMBL/GenBank/DDBJ whole genome shotgun (WGS) entry which is preliminary data.</text>
</comment>
<dbReference type="Proteomes" id="UP001165064">
    <property type="component" value="Unassembled WGS sequence"/>
</dbReference>
<accession>A0ACB5SU25</accession>
<evidence type="ECO:0000313" key="1">
    <source>
        <dbReference type="EMBL" id="GME72549.1"/>
    </source>
</evidence>
<dbReference type="EMBL" id="BSXS01000449">
    <property type="protein sequence ID" value="GME72549.1"/>
    <property type="molecule type" value="Genomic_DNA"/>
</dbReference>
<sequence>MSLKLNEEKGLFYLSYTSDPVHTHSSAEIVEMAKLKYGKLNKSKVSKSTNIDVQPGRGCLDNESDVGNDEDGTNNQALRVRAAPSGLVTFHYPISDQTIRERQLKTSSLNTNGQTTPEEHVQVKVNDDDYDFSENSGYDFSDNYDDNRDNMSSQEHDTSPWFCYPNHRRNFYDISSDPCFGF</sequence>